<keyword evidence="11" id="KW-0175">Coiled coil</keyword>
<dbReference type="PIRSF" id="PIRSF005514">
    <property type="entry name" value="ATPase_F0_D_mt"/>
    <property type="match status" value="1"/>
</dbReference>
<evidence type="ECO:0000256" key="9">
    <source>
        <dbReference type="ARBA" id="ARBA00023136"/>
    </source>
</evidence>
<evidence type="ECO:0000256" key="8">
    <source>
        <dbReference type="ARBA" id="ARBA00023128"/>
    </source>
</evidence>
<gene>
    <name evidence="12" type="ORF">WH47_06500</name>
</gene>
<dbReference type="GO" id="GO:0015986">
    <property type="term" value="P:proton motive force-driven ATP synthesis"/>
    <property type="evidence" value="ECO:0007669"/>
    <property type="project" value="UniProtKB-UniRule"/>
</dbReference>
<evidence type="ECO:0000256" key="6">
    <source>
        <dbReference type="ARBA" id="ARBA00022792"/>
    </source>
</evidence>
<dbReference type="InterPro" id="IPR008689">
    <property type="entry name" value="ATP_synth_F0_dsu_mt"/>
</dbReference>
<feature type="coiled-coil region" evidence="11">
    <location>
        <begin position="81"/>
        <end position="123"/>
    </location>
</feature>
<sequence>MSRRALKAINWAAFAERIPESEKTTLSAFKSKSDKFLQRMMANPEALPKIDWTYYKKTIATPGLVDKFQKEYESISIPYPVDKYTAEIDNAQKETAKKIEQFIEETNATISSMEKEINKLKAMLPYAEMTMDDFIEAHPKAFMRTDVVTTWPHTDDSQEDLNDDTPDENDH</sequence>
<comment type="subcellular location">
    <subcellularLocation>
        <location evidence="1 10">Mitochondrion inner membrane</location>
    </subcellularLocation>
</comment>
<dbReference type="AlphaFoldDB" id="A0A0L7RCX8"/>
<evidence type="ECO:0000256" key="11">
    <source>
        <dbReference type="SAM" id="Coils"/>
    </source>
</evidence>
<evidence type="ECO:0000256" key="1">
    <source>
        <dbReference type="ARBA" id="ARBA00004273"/>
    </source>
</evidence>
<keyword evidence="8 10" id="KW-0496">Mitochondrion</keyword>
<keyword evidence="5 10" id="KW-0375">Hydrogen ion transport</keyword>
<evidence type="ECO:0000313" key="13">
    <source>
        <dbReference type="Proteomes" id="UP000053825"/>
    </source>
</evidence>
<dbReference type="Pfam" id="PF05873">
    <property type="entry name" value="Mt_ATP-synt_D"/>
    <property type="match status" value="1"/>
</dbReference>
<dbReference type="Gene3D" id="6.10.280.70">
    <property type="match status" value="1"/>
</dbReference>
<dbReference type="GO" id="GO:0015078">
    <property type="term" value="F:proton transmembrane transporter activity"/>
    <property type="evidence" value="ECO:0007669"/>
    <property type="project" value="InterPro"/>
</dbReference>
<dbReference type="EMBL" id="KQ414615">
    <property type="protein sequence ID" value="KOC68708.1"/>
    <property type="molecule type" value="Genomic_DNA"/>
</dbReference>
<comment type="function">
    <text evidence="10">Mitochondrial membrane ATP synthase (F(1)F(0) ATP synthase or Complex V) produces ATP from ADP in the presence of a proton gradient across the membrane which is generated by electron transport complexes of the respiratory chain. F-type ATPases consist of two structural domains, F(1) - containing the extramembraneous catalytic core, and F(0) - containing the membrane proton channel, linked together by a central stalk and a peripheral stalk. During catalysis, ATP synthesis in the catalytic domain of F(1) is coupled via a rotary mechanism of the central stalk subunits to proton translocation.</text>
</comment>
<evidence type="ECO:0000313" key="12">
    <source>
        <dbReference type="EMBL" id="KOC68708.1"/>
    </source>
</evidence>
<dbReference type="GO" id="GO:0045259">
    <property type="term" value="C:proton-transporting ATP synthase complex"/>
    <property type="evidence" value="ECO:0007669"/>
    <property type="project" value="UniProtKB-KW"/>
</dbReference>
<evidence type="ECO:0000256" key="7">
    <source>
        <dbReference type="ARBA" id="ARBA00023065"/>
    </source>
</evidence>
<dbReference type="Proteomes" id="UP000053825">
    <property type="component" value="Unassembled WGS sequence"/>
</dbReference>
<keyword evidence="7 10" id="KW-0406">Ion transport</keyword>
<dbReference type="OrthoDB" id="35799at2759"/>
<organism evidence="12 13">
    <name type="scientific">Habropoda laboriosa</name>
    <dbReference type="NCBI Taxonomy" id="597456"/>
    <lineage>
        <taxon>Eukaryota</taxon>
        <taxon>Metazoa</taxon>
        <taxon>Ecdysozoa</taxon>
        <taxon>Arthropoda</taxon>
        <taxon>Hexapoda</taxon>
        <taxon>Insecta</taxon>
        <taxon>Pterygota</taxon>
        <taxon>Neoptera</taxon>
        <taxon>Endopterygota</taxon>
        <taxon>Hymenoptera</taxon>
        <taxon>Apocrita</taxon>
        <taxon>Aculeata</taxon>
        <taxon>Apoidea</taxon>
        <taxon>Anthophila</taxon>
        <taxon>Apidae</taxon>
        <taxon>Habropoda</taxon>
    </lineage>
</organism>
<dbReference type="InterPro" id="IPR036228">
    <property type="entry name" value="ATP_synth_F0_dsu_sf_mt"/>
</dbReference>
<keyword evidence="13" id="KW-1185">Reference proteome</keyword>
<evidence type="ECO:0000256" key="2">
    <source>
        <dbReference type="ARBA" id="ARBA00006842"/>
    </source>
</evidence>
<proteinExistence type="inferred from homology"/>
<evidence type="ECO:0000256" key="5">
    <source>
        <dbReference type="ARBA" id="ARBA00022781"/>
    </source>
</evidence>
<reference evidence="12 13" key="1">
    <citation type="submission" date="2015-07" db="EMBL/GenBank/DDBJ databases">
        <title>The genome of Habropoda laboriosa.</title>
        <authorList>
            <person name="Pan H."/>
            <person name="Kapheim K."/>
        </authorList>
    </citation>
    <scope>NUCLEOTIDE SEQUENCE [LARGE SCALE GENOMIC DNA]</scope>
    <source>
        <strain evidence="12">0110345459</strain>
    </source>
</reference>
<evidence type="ECO:0000256" key="3">
    <source>
        <dbReference type="ARBA" id="ARBA00022448"/>
    </source>
</evidence>
<dbReference type="STRING" id="597456.A0A0L7RCX8"/>
<protein>
    <recommendedName>
        <fullName evidence="10">ATP synthase subunit d, mitochondrial</fullName>
    </recommendedName>
</protein>
<comment type="similarity">
    <text evidence="2 10">Belongs to the ATPase d subunit family.</text>
</comment>
<evidence type="ECO:0000256" key="4">
    <source>
        <dbReference type="ARBA" id="ARBA00022547"/>
    </source>
</evidence>
<dbReference type="GO" id="GO:0005743">
    <property type="term" value="C:mitochondrial inner membrane"/>
    <property type="evidence" value="ECO:0007669"/>
    <property type="project" value="UniProtKB-SubCell"/>
</dbReference>
<keyword evidence="6 10" id="KW-0999">Mitochondrion inner membrane</keyword>
<dbReference type="SUPFAM" id="SSF161065">
    <property type="entry name" value="ATP synthase D chain-like"/>
    <property type="match status" value="1"/>
</dbReference>
<name>A0A0L7RCX8_9HYME</name>
<keyword evidence="4" id="KW-0138">CF(0)</keyword>
<keyword evidence="9 10" id="KW-0472">Membrane</keyword>
<evidence type="ECO:0000256" key="10">
    <source>
        <dbReference type="PIRNR" id="PIRNR005514"/>
    </source>
</evidence>
<keyword evidence="3 10" id="KW-0813">Transport</keyword>
<accession>A0A0L7RCX8</accession>
<dbReference type="PANTHER" id="PTHR12700">
    <property type="entry name" value="ATP SYNTHASE SUBUNIT D, MITOCHONDRIAL"/>
    <property type="match status" value="1"/>
</dbReference>